<evidence type="ECO:0000313" key="1">
    <source>
        <dbReference type="EMBL" id="TFK67641.1"/>
    </source>
</evidence>
<gene>
    <name evidence="1" type="ORF">BDN72DRAFT_898812</name>
</gene>
<name>A0ACD3API1_9AGAR</name>
<keyword evidence="2" id="KW-1185">Reference proteome</keyword>
<organism evidence="1 2">
    <name type="scientific">Pluteus cervinus</name>
    <dbReference type="NCBI Taxonomy" id="181527"/>
    <lineage>
        <taxon>Eukaryota</taxon>
        <taxon>Fungi</taxon>
        <taxon>Dikarya</taxon>
        <taxon>Basidiomycota</taxon>
        <taxon>Agaricomycotina</taxon>
        <taxon>Agaricomycetes</taxon>
        <taxon>Agaricomycetidae</taxon>
        <taxon>Agaricales</taxon>
        <taxon>Pluteineae</taxon>
        <taxon>Pluteaceae</taxon>
        <taxon>Pluteus</taxon>
    </lineage>
</organism>
<reference evidence="1 2" key="1">
    <citation type="journal article" date="2019" name="Nat. Ecol. Evol.">
        <title>Megaphylogeny resolves global patterns of mushroom evolution.</title>
        <authorList>
            <person name="Varga T."/>
            <person name="Krizsan K."/>
            <person name="Foldi C."/>
            <person name="Dima B."/>
            <person name="Sanchez-Garcia M."/>
            <person name="Sanchez-Ramirez S."/>
            <person name="Szollosi G.J."/>
            <person name="Szarkandi J.G."/>
            <person name="Papp V."/>
            <person name="Albert L."/>
            <person name="Andreopoulos W."/>
            <person name="Angelini C."/>
            <person name="Antonin V."/>
            <person name="Barry K.W."/>
            <person name="Bougher N.L."/>
            <person name="Buchanan P."/>
            <person name="Buyck B."/>
            <person name="Bense V."/>
            <person name="Catcheside P."/>
            <person name="Chovatia M."/>
            <person name="Cooper J."/>
            <person name="Damon W."/>
            <person name="Desjardin D."/>
            <person name="Finy P."/>
            <person name="Geml J."/>
            <person name="Haridas S."/>
            <person name="Hughes K."/>
            <person name="Justo A."/>
            <person name="Karasinski D."/>
            <person name="Kautmanova I."/>
            <person name="Kiss B."/>
            <person name="Kocsube S."/>
            <person name="Kotiranta H."/>
            <person name="LaButti K.M."/>
            <person name="Lechner B.E."/>
            <person name="Liimatainen K."/>
            <person name="Lipzen A."/>
            <person name="Lukacs Z."/>
            <person name="Mihaltcheva S."/>
            <person name="Morgado L.N."/>
            <person name="Niskanen T."/>
            <person name="Noordeloos M.E."/>
            <person name="Ohm R.A."/>
            <person name="Ortiz-Santana B."/>
            <person name="Ovrebo C."/>
            <person name="Racz N."/>
            <person name="Riley R."/>
            <person name="Savchenko A."/>
            <person name="Shiryaev A."/>
            <person name="Soop K."/>
            <person name="Spirin V."/>
            <person name="Szebenyi C."/>
            <person name="Tomsovsky M."/>
            <person name="Tulloss R.E."/>
            <person name="Uehling J."/>
            <person name="Grigoriev I.V."/>
            <person name="Vagvolgyi C."/>
            <person name="Papp T."/>
            <person name="Martin F.M."/>
            <person name="Miettinen O."/>
            <person name="Hibbett D.S."/>
            <person name="Nagy L.G."/>
        </authorList>
    </citation>
    <scope>NUCLEOTIDE SEQUENCE [LARGE SCALE GENOMIC DNA]</scope>
    <source>
        <strain evidence="1 2">NL-1719</strain>
    </source>
</reference>
<evidence type="ECO:0000313" key="2">
    <source>
        <dbReference type="Proteomes" id="UP000308600"/>
    </source>
</evidence>
<dbReference type="EMBL" id="ML208371">
    <property type="protein sequence ID" value="TFK67641.1"/>
    <property type="molecule type" value="Genomic_DNA"/>
</dbReference>
<accession>A0ACD3API1</accession>
<proteinExistence type="predicted"/>
<sequence length="802" mass="88751">MAGRPINTLSNHSNDQSLPISLRSVAAPNGQIPPPSDAIEDRAPAKHTPAPSSGPFEPCSMHSCPHHDFIHLSSVMELTPSPSVPSGRQYYDSSATFMNTHAATLPHEDRLLRYSGGNASTEPRIERKTPLSLRRCPNFAASSRTLPGVPLVQPTTAPTYVFTGMIGQGTYGRVLLGYRNDRCDQLRAVKVVSKANLKSTGFSEIAHELSALRFIAQTMASLESASGGDSPNQRDGIQFLQRLTESYQDEDNVFIVLEYHPTTLLNPEVANRFRLSPAEPLTGLPVSVSLPSIFPFRESTPGPRASRALLLLGAEIASGLSFLHHHGIVHQDVKPANILISSDGHVVIGDFGAASQLPPIGSGSENSHHETVYGPIVLQPGDIVTFTPLYAAPEITTRNVDGLLLYDHRVDWWSFGVLLHELATGVVPFQVTNEQLTPLRKSEGDAGGSFALLDRLSPPMAMHVEERGYFNEFIKALLITAPEHRLSGADVQSHEYFETLEGDWNGVLGMNHPPCPHPPTARVEIPLAKRSETCTTTTQPGLSKSQVDRKLHATQQHRVDHLQHEHQDFGINDDSGLGFVPILTRDKHNAYYDDSLDGSFIEELPSSASFQYLRVIEGQRELEQHTEKEKTHTVLQPEFNDSGLFIPYDTSASVPGVLVSREIYDRLLEASLDEDRIQINQPGHLPRAQSEESLATNSTLFGSNRHRFPKELKSLQEVIVLTRPKPSPGRTIAPTETILWTLEEKITIALLEAMALRDSQRGCRPIQPSRTTSSINSRSETRPSRHQIRLAFRRLWRKLTFW</sequence>
<protein>
    <submittedName>
        <fullName evidence="1">Kinase-like protein</fullName>
    </submittedName>
</protein>
<dbReference type="Proteomes" id="UP000308600">
    <property type="component" value="Unassembled WGS sequence"/>
</dbReference>